<organism evidence="1 2">
    <name type="scientific">Solilutibacter silvestris</name>
    <dbReference type="NCBI Taxonomy" id="1645665"/>
    <lineage>
        <taxon>Bacteria</taxon>
        <taxon>Pseudomonadati</taxon>
        <taxon>Pseudomonadota</taxon>
        <taxon>Gammaproteobacteria</taxon>
        <taxon>Lysobacterales</taxon>
        <taxon>Lysobacteraceae</taxon>
        <taxon>Solilutibacter</taxon>
    </lineage>
</organism>
<evidence type="ECO:0000313" key="1">
    <source>
        <dbReference type="EMBL" id="PNS08956.1"/>
    </source>
</evidence>
<evidence type="ECO:0000313" key="2">
    <source>
        <dbReference type="Proteomes" id="UP000236220"/>
    </source>
</evidence>
<keyword evidence="1" id="KW-0489">Methyltransferase</keyword>
<dbReference type="AlphaFoldDB" id="A0A2K1Q1P7"/>
<dbReference type="RefSeq" id="WP_103074074.1">
    <property type="nucleotide sequence ID" value="NZ_NPZB01000001.1"/>
</dbReference>
<dbReference type="SUPFAM" id="SSF53335">
    <property type="entry name" value="S-adenosyl-L-methionine-dependent methyltransferases"/>
    <property type="match status" value="1"/>
</dbReference>
<keyword evidence="1" id="KW-0808">Transferase</keyword>
<dbReference type="GO" id="GO:0008168">
    <property type="term" value="F:methyltransferase activity"/>
    <property type="evidence" value="ECO:0007669"/>
    <property type="project" value="UniProtKB-KW"/>
</dbReference>
<reference evidence="1 2" key="1">
    <citation type="submission" date="2017-08" db="EMBL/GenBank/DDBJ databases">
        <title>Lysobacter sylvestris genome.</title>
        <authorList>
            <person name="Zhang D.-C."/>
            <person name="Albuquerque L."/>
            <person name="Franca L."/>
            <person name="Froufe H.J.C."/>
            <person name="Barroso C."/>
            <person name="Egas C."/>
            <person name="Da Costa M."/>
            <person name="Margesin R."/>
        </authorList>
    </citation>
    <scope>NUCLEOTIDE SEQUENCE [LARGE SCALE GENOMIC DNA]</scope>
    <source>
        <strain evidence="1 2">AM20-91</strain>
    </source>
</reference>
<dbReference type="Gene3D" id="3.40.50.150">
    <property type="entry name" value="Vaccinia Virus protein VP39"/>
    <property type="match status" value="1"/>
</dbReference>
<gene>
    <name evidence="1" type="ORF">Lysil_0585</name>
</gene>
<keyword evidence="2" id="KW-1185">Reference proteome</keyword>
<sequence length="225" mass="24670">MNAAIDAGVIARAYLAPERPFDRWHANYARWKLARDPLYPGVLPLLRDDPQPLLDLGCGIGLLAHVLRGAGAAQAYRGVDFDAAKIARARDAAIRRQLQDVTFDTADLSLGVPAHRGSVTILDMLQYLPGPLQANVVSGAISCLVPGAQLLIRTGIEDASTRSRITDAVDRIGHRIGWMRSTPQRYPRREVLTAMLESAGLQVEWRPHLGGNLFNNWLVSARRPA</sequence>
<comment type="caution">
    <text evidence="1">The sequence shown here is derived from an EMBL/GenBank/DDBJ whole genome shotgun (WGS) entry which is preliminary data.</text>
</comment>
<dbReference type="CDD" id="cd02440">
    <property type="entry name" value="AdoMet_MTases"/>
    <property type="match status" value="1"/>
</dbReference>
<dbReference type="Proteomes" id="UP000236220">
    <property type="component" value="Unassembled WGS sequence"/>
</dbReference>
<protein>
    <submittedName>
        <fullName evidence="1">Methyltransferase domain</fullName>
    </submittedName>
</protein>
<dbReference type="GO" id="GO:0032259">
    <property type="term" value="P:methylation"/>
    <property type="evidence" value="ECO:0007669"/>
    <property type="project" value="UniProtKB-KW"/>
</dbReference>
<dbReference type="InterPro" id="IPR029063">
    <property type="entry name" value="SAM-dependent_MTases_sf"/>
</dbReference>
<dbReference type="OrthoDB" id="5565939at2"/>
<proteinExistence type="predicted"/>
<name>A0A2K1Q1P7_9GAMM</name>
<dbReference type="EMBL" id="NPZB01000001">
    <property type="protein sequence ID" value="PNS08956.1"/>
    <property type="molecule type" value="Genomic_DNA"/>
</dbReference>
<accession>A0A2K1Q1P7</accession>
<dbReference type="Pfam" id="PF13489">
    <property type="entry name" value="Methyltransf_23"/>
    <property type="match status" value="1"/>
</dbReference>